<dbReference type="Pfam" id="PF00271">
    <property type="entry name" value="Helicase_C"/>
    <property type="match status" value="1"/>
</dbReference>
<keyword evidence="3" id="KW-0378">Hydrolase</keyword>
<dbReference type="GO" id="GO:0004386">
    <property type="term" value="F:helicase activity"/>
    <property type="evidence" value="ECO:0007669"/>
    <property type="project" value="UniProtKB-KW"/>
</dbReference>
<dbReference type="NCBIfam" id="NF046051">
    <property type="entry name" value="restrict_EcoAI"/>
    <property type="match status" value="1"/>
</dbReference>
<proteinExistence type="predicted"/>
<reference evidence="3 4" key="1">
    <citation type="submission" date="2019-12" db="EMBL/GenBank/DDBJ databases">
        <title>the WGS of Blastococcus saxobsidens 67B17.</title>
        <authorList>
            <person name="Jiang Z."/>
        </authorList>
    </citation>
    <scope>NUCLEOTIDE SEQUENCE [LARGE SCALE GENOMIC DNA]</scope>
    <source>
        <strain evidence="3 4">67B17</strain>
    </source>
</reference>
<accession>A0A6L9W4P5</accession>
<dbReference type="Pfam" id="PF04851">
    <property type="entry name" value="ResIII"/>
    <property type="match status" value="1"/>
</dbReference>
<dbReference type="EMBL" id="JAAGWG010000024">
    <property type="protein sequence ID" value="NEK87045.1"/>
    <property type="molecule type" value="Genomic_DNA"/>
</dbReference>
<dbReference type="InterPro" id="IPR001650">
    <property type="entry name" value="Helicase_C-like"/>
</dbReference>
<sequence length="824" mass="91646">MTTGGPDEADTCRDHVRPAVARAGWADDQVHEQFRVQADLPGGRLPPADQRKRRADYVLEIDPGVPLVVIEAKRLWARPGDGIQQAVRYADRLGAPLALSTNGRGWVSYNAVTGLQSEVDGVPTPVEAWDLLVSSRQLGEQAQEYLRSPFNREHLNADGSVKELRYYQRRAIHEVLCAMAGGRRRLLLVMATGSGKTFTALQLVWKLWNHRRRTQQTTGERNFRVLYLADRDVLVSDPMRKNFQRVFGDAVVRVSTKDARHSPDIYFATYQGLTTAHQDPDVPPDASEARELLRNYPPDFFDLVIVDECHRGSARANSEWRGILEHFDAAVQLGLTATPVDHGGVDTYEYFGNPVFSYSLKKGIEDGFLAPYTIRRVVFDVDAEGLDVVDGQRDSHGQLIPAGTYGTRDYERRLRLPDRTAAMARRIVDVIGDTEDRAVVFCVDAAHALTMCAELRNLRPERTRRDPEWVARIMSAEREKDRLLEQFTDPERDVPQIAVTSSLLSTGVDIEDLKYVVLARSIGSMAEFKQIIGRGTRLYPEKGKTEFEIIDFVGATELFRDPTFDGPPLRATATETVSPEGEVEERAVASSDVGSEGEPLEPSVTVAEPEPEYRGGGSSEGDEPESGEAAPREKFELRGVPVTLTSEGFWVHDVTTGRPRLVSYVDWAGERVLERFEEPEALLRAWADPRSRSEVVTFLGTNHIDPVRLAEELSRGGDGQVDTVDQLLHLAWGLPTMTRAERARRALSGHRAEIDAYPEQARDVLTLLLDRYAVAGIDEIAAPSVVQVPPLSAVGSPAQIASRFGGAEAWHQARAAVQEWLYTA</sequence>
<dbReference type="Pfam" id="PF04313">
    <property type="entry name" value="HSDR_N"/>
    <property type="match status" value="1"/>
</dbReference>
<dbReference type="CDD" id="cd18032">
    <property type="entry name" value="DEXHc_RE_I_III_res"/>
    <property type="match status" value="1"/>
</dbReference>
<dbReference type="Gene3D" id="3.40.50.300">
    <property type="entry name" value="P-loop containing nucleotide triphosphate hydrolases"/>
    <property type="match status" value="2"/>
</dbReference>
<dbReference type="InterPro" id="IPR027417">
    <property type="entry name" value="P-loop_NTPase"/>
</dbReference>
<evidence type="ECO:0000259" key="2">
    <source>
        <dbReference type="PROSITE" id="PS51192"/>
    </source>
</evidence>
<dbReference type="InterPro" id="IPR013670">
    <property type="entry name" value="EcoEI_R_C_dom"/>
</dbReference>
<dbReference type="PANTHER" id="PTHR47396:SF1">
    <property type="entry name" value="ATP-DEPENDENT HELICASE IRC3-RELATED"/>
    <property type="match status" value="1"/>
</dbReference>
<evidence type="ECO:0000256" key="1">
    <source>
        <dbReference type="SAM" id="MobiDB-lite"/>
    </source>
</evidence>
<dbReference type="Gene3D" id="3.90.1570.30">
    <property type="match status" value="1"/>
</dbReference>
<dbReference type="GO" id="GO:0003677">
    <property type="term" value="F:DNA binding"/>
    <property type="evidence" value="ECO:0007669"/>
    <property type="project" value="UniProtKB-KW"/>
</dbReference>
<dbReference type="PANTHER" id="PTHR47396">
    <property type="entry name" value="TYPE I RESTRICTION ENZYME ECOKI R PROTEIN"/>
    <property type="match status" value="1"/>
</dbReference>
<dbReference type="InterPro" id="IPR014001">
    <property type="entry name" value="Helicase_ATP-bd"/>
</dbReference>
<name>A0A6L9W4P5_9ACTN</name>
<dbReference type="SUPFAM" id="SSF52540">
    <property type="entry name" value="P-loop containing nucleoside triphosphate hydrolases"/>
    <property type="match status" value="1"/>
</dbReference>
<dbReference type="Pfam" id="PF08463">
    <property type="entry name" value="EcoEI_R_C"/>
    <property type="match status" value="1"/>
</dbReference>
<feature type="region of interest" description="Disordered" evidence="1">
    <location>
        <begin position="561"/>
        <end position="633"/>
    </location>
</feature>
<dbReference type="SMART" id="SM00487">
    <property type="entry name" value="DEXDc"/>
    <property type="match status" value="1"/>
</dbReference>
<dbReference type="InterPro" id="IPR006935">
    <property type="entry name" value="Helicase/UvrB_N"/>
</dbReference>
<gene>
    <name evidence="3" type="ORF">GCU60_14980</name>
</gene>
<dbReference type="InterPro" id="IPR050742">
    <property type="entry name" value="Helicase_Restrict-Modif_Enz"/>
</dbReference>
<evidence type="ECO:0000313" key="3">
    <source>
        <dbReference type="EMBL" id="NEK87045.1"/>
    </source>
</evidence>
<feature type="domain" description="Helicase ATP-binding" evidence="2">
    <location>
        <begin position="177"/>
        <end position="357"/>
    </location>
</feature>
<comment type="caution">
    <text evidence="3">The sequence shown here is derived from an EMBL/GenBank/DDBJ whole genome shotgun (WGS) entry which is preliminary data.</text>
</comment>
<dbReference type="PROSITE" id="PS51192">
    <property type="entry name" value="HELICASE_ATP_BIND_1"/>
    <property type="match status" value="1"/>
</dbReference>
<dbReference type="AlphaFoldDB" id="A0A6L9W4P5"/>
<dbReference type="GO" id="GO:0009307">
    <property type="term" value="P:DNA restriction-modification system"/>
    <property type="evidence" value="ECO:0007669"/>
    <property type="project" value="UniProtKB-KW"/>
</dbReference>
<dbReference type="RefSeq" id="WP_163206607.1">
    <property type="nucleotide sequence ID" value="NZ_JAAGWG010000024.1"/>
</dbReference>
<organism evidence="3 4">
    <name type="scientific">Blastococcus saxobsidens</name>
    <dbReference type="NCBI Taxonomy" id="138336"/>
    <lineage>
        <taxon>Bacteria</taxon>
        <taxon>Bacillati</taxon>
        <taxon>Actinomycetota</taxon>
        <taxon>Actinomycetes</taxon>
        <taxon>Geodermatophilales</taxon>
        <taxon>Geodermatophilaceae</taxon>
        <taxon>Blastococcus</taxon>
    </lineage>
</organism>
<dbReference type="GO" id="GO:0009035">
    <property type="term" value="F:type I site-specific deoxyribonuclease activity"/>
    <property type="evidence" value="ECO:0007669"/>
    <property type="project" value="UniProtKB-EC"/>
</dbReference>
<dbReference type="InterPro" id="IPR007409">
    <property type="entry name" value="Restrct_endonuc_type1_HsdR_N"/>
</dbReference>
<evidence type="ECO:0000313" key="4">
    <source>
        <dbReference type="Proteomes" id="UP000479241"/>
    </source>
</evidence>
<keyword evidence="3" id="KW-0067">ATP-binding</keyword>
<keyword evidence="3" id="KW-0347">Helicase</keyword>
<dbReference type="GO" id="GO:0005524">
    <property type="term" value="F:ATP binding"/>
    <property type="evidence" value="ECO:0007669"/>
    <property type="project" value="UniProtKB-KW"/>
</dbReference>
<dbReference type="GO" id="GO:0005829">
    <property type="term" value="C:cytosol"/>
    <property type="evidence" value="ECO:0007669"/>
    <property type="project" value="TreeGrafter"/>
</dbReference>
<protein>
    <submittedName>
        <fullName evidence="3">DEAD/DEAH box helicase family protein</fullName>
    </submittedName>
</protein>
<keyword evidence="3" id="KW-0547">Nucleotide-binding</keyword>
<dbReference type="Proteomes" id="UP000479241">
    <property type="component" value="Unassembled WGS sequence"/>
</dbReference>